<dbReference type="Gene3D" id="3.40.50.150">
    <property type="entry name" value="Vaccinia Virus protein VP39"/>
    <property type="match status" value="1"/>
</dbReference>
<evidence type="ECO:0000259" key="6">
    <source>
        <dbReference type="PROSITE" id="PS51684"/>
    </source>
</evidence>
<dbReference type="InterPro" id="IPR056744">
    <property type="entry name" value="TRM5/TYW2-like_N"/>
</dbReference>
<dbReference type="PANTHER" id="PTHR23245">
    <property type="entry name" value="TRNA METHYLTRANSFERASE"/>
    <property type="match status" value="1"/>
</dbReference>
<evidence type="ECO:0000256" key="5">
    <source>
        <dbReference type="ARBA" id="ARBA00022694"/>
    </source>
</evidence>
<evidence type="ECO:0000313" key="9">
    <source>
        <dbReference type="Proteomes" id="UP000058613"/>
    </source>
</evidence>
<dbReference type="InterPro" id="IPR056743">
    <property type="entry name" value="TRM5-TYW2-like_MTfase"/>
</dbReference>
<dbReference type="Pfam" id="PF25133">
    <property type="entry name" value="TYW2_N_2"/>
    <property type="match status" value="1"/>
</dbReference>
<keyword evidence="10" id="KW-1185">Reference proteome</keyword>
<dbReference type="Pfam" id="PF02475">
    <property type="entry name" value="TRM5-TYW2_MTfase"/>
    <property type="match status" value="1"/>
</dbReference>
<evidence type="ECO:0000256" key="4">
    <source>
        <dbReference type="ARBA" id="ARBA00022691"/>
    </source>
</evidence>
<dbReference type="EMBL" id="NCQP01000007">
    <property type="protein sequence ID" value="OWJ54125.1"/>
    <property type="molecule type" value="Genomic_DNA"/>
</dbReference>
<keyword evidence="5" id="KW-0819">tRNA processing</keyword>
<dbReference type="AlphaFoldDB" id="A0A0P0N2B7"/>
<dbReference type="Gene3D" id="3.30.300.110">
    <property type="entry name" value="Met-10+ protein-like domains"/>
    <property type="match status" value="1"/>
</dbReference>
<dbReference type="OrthoDB" id="8079at2157"/>
<dbReference type="GO" id="GO:0008175">
    <property type="term" value="F:tRNA methyltransferase activity"/>
    <property type="evidence" value="ECO:0007669"/>
    <property type="project" value="TreeGrafter"/>
</dbReference>
<dbReference type="RefSeq" id="WP_055408140.1">
    <property type="nucleotide sequence ID" value="NZ_CP013011.1"/>
</dbReference>
<dbReference type="PROSITE" id="PS51684">
    <property type="entry name" value="SAM_MT_TRM5_TYW2"/>
    <property type="match status" value="1"/>
</dbReference>
<feature type="domain" description="SAM-dependent methyltransferase TRM5/TYW2-type" evidence="6">
    <location>
        <begin position="27"/>
        <end position="285"/>
    </location>
</feature>
<dbReference type="KEGG" id="pdl:Pyrde_0629"/>
<dbReference type="STRING" id="1273541.Pyrde_0629"/>
<gene>
    <name evidence="8" type="ORF">Pdsh_09755</name>
    <name evidence="7" type="ORF">Pyrde_0629</name>
</gene>
<protein>
    <submittedName>
        <fullName evidence="7">Methyltransferase</fullName>
    </submittedName>
</protein>
<evidence type="ECO:0000256" key="2">
    <source>
        <dbReference type="ARBA" id="ARBA00022603"/>
    </source>
</evidence>
<evidence type="ECO:0000256" key="1">
    <source>
        <dbReference type="ARBA" id="ARBA00022490"/>
    </source>
</evidence>
<keyword evidence="1" id="KW-0963">Cytoplasm</keyword>
<evidence type="ECO:0000313" key="10">
    <source>
        <dbReference type="Proteomes" id="UP000196694"/>
    </source>
</evidence>
<dbReference type="GeneID" id="26098966"/>
<keyword evidence="2 7" id="KW-0489">Methyltransferase</keyword>
<dbReference type="PANTHER" id="PTHR23245:SF36">
    <property type="entry name" value="TRNA (GUANINE(37)-N1)-METHYLTRANSFERASE"/>
    <property type="match status" value="1"/>
</dbReference>
<accession>A0A0P0N2B7</accession>
<dbReference type="CDD" id="cd02440">
    <property type="entry name" value="AdoMet_MTases"/>
    <property type="match status" value="1"/>
</dbReference>
<reference evidence="8 10" key="2">
    <citation type="submission" date="2017-05" db="EMBL/GenBank/DDBJ databases">
        <title>The draft genome of the hyperthermophilic archaeon 'Pyrodictium delaneyi strain Hulk', an iron and nitrate reducer, reveals the capacity for sulfate reduction.</title>
        <authorList>
            <person name="Demey L.M."/>
            <person name="Miller C."/>
            <person name="Manzella M."/>
            <person name="Reguera G."/>
            <person name="Kashefi K."/>
        </authorList>
    </citation>
    <scope>NUCLEOTIDE SEQUENCE [LARGE SCALE GENOMIC DNA]</scope>
    <source>
        <strain evidence="8 10">Hulk</strain>
    </source>
</reference>
<evidence type="ECO:0000313" key="8">
    <source>
        <dbReference type="EMBL" id="OWJ54125.1"/>
    </source>
</evidence>
<dbReference type="PATRIC" id="fig|1273541.4.peg.680"/>
<dbReference type="EMBL" id="CP013011">
    <property type="protein sequence ID" value="ALL00679.1"/>
    <property type="molecule type" value="Genomic_DNA"/>
</dbReference>
<organism evidence="7 9">
    <name type="scientific">Pyrodictium delaneyi</name>
    <dbReference type="NCBI Taxonomy" id="1273541"/>
    <lineage>
        <taxon>Archaea</taxon>
        <taxon>Thermoproteota</taxon>
        <taxon>Thermoprotei</taxon>
        <taxon>Desulfurococcales</taxon>
        <taxon>Pyrodictiaceae</taxon>
        <taxon>Pyrodictium</taxon>
    </lineage>
</organism>
<name>A0A0P0N2B7_9CREN</name>
<sequence length="285" mass="32754">MAKRKLLKEIAAEVYGSEQADRFWKRIEIIGDIAVIRKPFGVELEELKPLAEALLRRLPYVKSVWAASSPVEGEFRLRRYTHLAGEKRSWTVYREYGCSFKIDITKVYISPRLSYEHQRIARLVKPGEVVINMYAGAGLFSIIIAKHSQPEKVYSIDINPEAYQMMVENVKLNRVEDKVVPILGDAAKVLEERLQHTADRILMPLPELALEHLPYALKGLRGPGWLHVYLHVFAEKGIDPRRKAIEMLSKRLDELGAQYRVELSRVVRTVGPRRSQVVVDVYVEP</sequence>
<evidence type="ECO:0000313" key="7">
    <source>
        <dbReference type="EMBL" id="ALL00679.1"/>
    </source>
</evidence>
<dbReference type="SUPFAM" id="SSF53335">
    <property type="entry name" value="S-adenosyl-L-methionine-dependent methyltransferases"/>
    <property type="match status" value="1"/>
</dbReference>
<dbReference type="InterPro" id="IPR030382">
    <property type="entry name" value="MeTrfase_TRM5/TYW2"/>
</dbReference>
<reference evidence="7 9" key="1">
    <citation type="submission" date="2015-10" db="EMBL/GenBank/DDBJ databases">
        <title>Complete genome sequence of hyperthermophilic archaeon Pyrodictium delaneyi Su06.</title>
        <authorList>
            <person name="Jung J.-H."/>
            <person name="Lin J."/>
            <person name="Holden J.F."/>
            <person name="Park C.-S."/>
        </authorList>
    </citation>
    <scope>NUCLEOTIDE SEQUENCE [LARGE SCALE GENOMIC DNA]</scope>
    <source>
        <strain evidence="7 9">Su06</strain>
    </source>
</reference>
<dbReference type="InterPro" id="IPR029063">
    <property type="entry name" value="SAM-dependent_MTases_sf"/>
</dbReference>
<dbReference type="GO" id="GO:0005737">
    <property type="term" value="C:cytoplasm"/>
    <property type="evidence" value="ECO:0007669"/>
    <property type="project" value="TreeGrafter"/>
</dbReference>
<keyword evidence="4" id="KW-0949">S-adenosyl-L-methionine</keyword>
<evidence type="ECO:0000256" key="3">
    <source>
        <dbReference type="ARBA" id="ARBA00022679"/>
    </source>
</evidence>
<keyword evidence="3 7" id="KW-0808">Transferase</keyword>
<dbReference type="Proteomes" id="UP000196694">
    <property type="component" value="Unassembled WGS sequence"/>
</dbReference>
<dbReference type="Proteomes" id="UP000058613">
    <property type="component" value="Chromosome"/>
</dbReference>
<dbReference type="GO" id="GO:0002939">
    <property type="term" value="P:tRNA N1-guanine methylation"/>
    <property type="evidence" value="ECO:0007669"/>
    <property type="project" value="TreeGrafter"/>
</dbReference>
<proteinExistence type="predicted"/>